<organism evidence="1 2">
    <name type="scientific">Paraburkholderia fungorum</name>
    <dbReference type="NCBI Taxonomy" id="134537"/>
    <lineage>
        <taxon>Bacteria</taxon>
        <taxon>Pseudomonadati</taxon>
        <taxon>Pseudomonadota</taxon>
        <taxon>Betaproteobacteria</taxon>
        <taxon>Burkholderiales</taxon>
        <taxon>Burkholderiaceae</taxon>
        <taxon>Paraburkholderia</taxon>
    </lineage>
</organism>
<gene>
    <name evidence="1" type="ORF">SAMN05443245_3833</name>
</gene>
<dbReference type="Proteomes" id="UP000183487">
    <property type="component" value="Unassembled WGS sequence"/>
</dbReference>
<dbReference type="OrthoDB" id="9132596at2"/>
<dbReference type="EMBL" id="FNKP01000002">
    <property type="protein sequence ID" value="SDR24033.1"/>
    <property type="molecule type" value="Genomic_DNA"/>
</dbReference>
<accession>A0A1H1HF67</accession>
<keyword evidence="2" id="KW-1185">Reference proteome</keyword>
<reference evidence="2" key="1">
    <citation type="submission" date="2016-10" db="EMBL/GenBank/DDBJ databases">
        <authorList>
            <person name="Varghese N."/>
        </authorList>
    </citation>
    <scope>NUCLEOTIDE SEQUENCE [LARGE SCALE GENOMIC DNA]</scope>
    <source>
        <strain evidence="2">GAS106B</strain>
    </source>
</reference>
<dbReference type="AlphaFoldDB" id="A0A1H1HF67"/>
<proteinExistence type="predicted"/>
<sequence>MVLFHRGAAIQASTIRYGNTFVARACILKEDGDSTSLGDLGQFASQSCAFEFAVRCARAFVEGLPIPRSPFGRWSNPDQAAAS</sequence>
<protein>
    <submittedName>
        <fullName evidence="1">Uncharacterized protein</fullName>
    </submittedName>
</protein>
<evidence type="ECO:0000313" key="2">
    <source>
        <dbReference type="Proteomes" id="UP000183487"/>
    </source>
</evidence>
<evidence type="ECO:0000313" key="1">
    <source>
        <dbReference type="EMBL" id="SDR24033.1"/>
    </source>
</evidence>
<name>A0A1H1HF67_9BURK</name>